<dbReference type="GO" id="GO:0009451">
    <property type="term" value="P:RNA modification"/>
    <property type="evidence" value="ECO:0007669"/>
    <property type="project" value="InterPro"/>
</dbReference>
<dbReference type="Proteomes" id="UP000593564">
    <property type="component" value="Unassembled WGS sequence"/>
</dbReference>
<dbReference type="PANTHER" id="PTHR47926:SF376">
    <property type="entry name" value="TETRATRICOPEPTIDE-LIKE HELICAL DOMAIN SUPERFAMILY"/>
    <property type="match status" value="1"/>
</dbReference>
<comment type="caution">
    <text evidence="3">The sequence shown here is derived from an EMBL/GenBank/DDBJ whole genome shotgun (WGS) entry which is preliminary data.</text>
</comment>
<dbReference type="PROSITE" id="PS51375">
    <property type="entry name" value="PPR"/>
    <property type="match status" value="2"/>
</dbReference>
<evidence type="ECO:0000313" key="3">
    <source>
        <dbReference type="EMBL" id="KAF5936717.1"/>
    </source>
</evidence>
<dbReference type="PANTHER" id="PTHR47926">
    <property type="entry name" value="PENTATRICOPEPTIDE REPEAT-CONTAINING PROTEIN"/>
    <property type="match status" value="1"/>
</dbReference>
<protein>
    <recommendedName>
        <fullName evidence="5">Pentatricopeptide repeat-containing protein</fullName>
    </recommendedName>
</protein>
<evidence type="ECO:0000256" key="1">
    <source>
        <dbReference type="ARBA" id="ARBA00022737"/>
    </source>
</evidence>
<dbReference type="GO" id="GO:0003723">
    <property type="term" value="F:RNA binding"/>
    <property type="evidence" value="ECO:0007669"/>
    <property type="project" value="InterPro"/>
</dbReference>
<proteinExistence type="predicted"/>
<evidence type="ECO:0000313" key="4">
    <source>
        <dbReference type="Proteomes" id="UP000593564"/>
    </source>
</evidence>
<organism evidence="3 4">
    <name type="scientific">Camellia sinensis</name>
    <name type="common">Tea plant</name>
    <name type="synonym">Thea sinensis</name>
    <dbReference type="NCBI Taxonomy" id="4442"/>
    <lineage>
        <taxon>Eukaryota</taxon>
        <taxon>Viridiplantae</taxon>
        <taxon>Streptophyta</taxon>
        <taxon>Embryophyta</taxon>
        <taxon>Tracheophyta</taxon>
        <taxon>Spermatophyta</taxon>
        <taxon>Magnoliopsida</taxon>
        <taxon>eudicotyledons</taxon>
        <taxon>Gunneridae</taxon>
        <taxon>Pentapetalae</taxon>
        <taxon>asterids</taxon>
        <taxon>Ericales</taxon>
        <taxon>Theaceae</taxon>
        <taxon>Camellia</taxon>
    </lineage>
</organism>
<feature type="repeat" description="PPR" evidence="2">
    <location>
        <begin position="73"/>
        <end position="107"/>
    </location>
</feature>
<reference evidence="4" key="1">
    <citation type="journal article" date="2020" name="Nat. Commun.">
        <title>Genome assembly of wild tea tree DASZ reveals pedigree and selection history of tea varieties.</title>
        <authorList>
            <person name="Zhang W."/>
            <person name="Zhang Y."/>
            <person name="Qiu H."/>
            <person name="Guo Y."/>
            <person name="Wan H."/>
            <person name="Zhang X."/>
            <person name="Scossa F."/>
            <person name="Alseekh S."/>
            <person name="Zhang Q."/>
            <person name="Wang P."/>
            <person name="Xu L."/>
            <person name="Schmidt M.H."/>
            <person name="Jia X."/>
            <person name="Li D."/>
            <person name="Zhu A."/>
            <person name="Guo F."/>
            <person name="Chen W."/>
            <person name="Ni D."/>
            <person name="Usadel B."/>
            <person name="Fernie A.R."/>
            <person name="Wen W."/>
        </authorList>
    </citation>
    <scope>NUCLEOTIDE SEQUENCE [LARGE SCALE GENOMIC DNA]</scope>
    <source>
        <strain evidence="4">cv. G240</strain>
    </source>
</reference>
<evidence type="ECO:0008006" key="5">
    <source>
        <dbReference type="Google" id="ProtNLM"/>
    </source>
</evidence>
<dbReference type="InterPro" id="IPR011990">
    <property type="entry name" value="TPR-like_helical_dom_sf"/>
</dbReference>
<gene>
    <name evidence="3" type="ORF">HYC85_024223</name>
</gene>
<evidence type="ECO:0000256" key="2">
    <source>
        <dbReference type="PROSITE-ProRule" id="PRU00708"/>
    </source>
</evidence>
<keyword evidence="1" id="KW-0677">Repeat</keyword>
<dbReference type="Pfam" id="PF01535">
    <property type="entry name" value="PPR"/>
    <property type="match status" value="1"/>
</dbReference>
<dbReference type="AlphaFoldDB" id="A0A7J7G7V4"/>
<name>A0A7J7G7V4_CAMSI</name>
<dbReference type="InterPro" id="IPR046960">
    <property type="entry name" value="PPR_At4g14850-like_plant"/>
</dbReference>
<dbReference type="EMBL" id="JACBKZ010000012">
    <property type="protein sequence ID" value="KAF5936717.1"/>
    <property type="molecule type" value="Genomic_DNA"/>
</dbReference>
<feature type="repeat" description="PPR" evidence="2">
    <location>
        <begin position="174"/>
        <end position="208"/>
    </location>
</feature>
<keyword evidence="4" id="KW-1185">Reference proteome</keyword>
<dbReference type="Pfam" id="PF13041">
    <property type="entry name" value="PPR_2"/>
    <property type="match status" value="2"/>
</dbReference>
<reference evidence="3 4" key="2">
    <citation type="submission" date="2020-07" db="EMBL/GenBank/DDBJ databases">
        <title>Genome assembly of wild tea tree DASZ reveals pedigree and selection history of tea varieties.</title>
        <authorList>
            <person name="Zhang W."/>
        </authorList>
    </citation>
    <scope>NUCLEOTIDE SEQUENCE [LARGE SCALE GENOMIC DNA]</scope>
    <source>
        <strain evidence="4">cv. G240</strain>
        <tissue evidence="3">Leaf</tissue>
    </source>
</reference>
<dbReference type="Gene3D" id="1.25.40.10">
    <property type="entry name" value="Tetratricopeptide repeat domain"/>
    <property type="match status" value="2"/>
</dbReference>
<dbReference type="InterPro" id="IPR002885">
    <property type="entry name" value="PPR_rpt"/>
</dbReference>
<dbReference type="NCBIfam" id="TIGR00756">
    <property type="entry name" value="PPR"/>
    <property type="match status" value="3"/>
</dbReference>
<sequence>TNLNCSSNPKLHPVIELLKTCSSFKHIESTYAFMFKTNANDNCFFMNQFVTACSTFRRIDYALLAITQMKKPNLFVYNAMIRGFVHCSSLIQALQLYLEMLRAHICPISYTFSSIVKGCALISAFQFGESVHGNNLKYGFASHLFVQTTLVDFYSSLCKMMEARQVFDEMPESEVFAWTTMVSTYARVGNLGFARRLFDETPERNCASWNTIIDGYNKQYIDALAIFNEMNSHGISSDEVTMATIISACAHIGALNFGNGNSSLCNAK</sequence>
<accession>A0A7J7G7V4</accession>
<feature type="non-terminal residue" evidence="3">
    <location>
        <position position="268"/>
    </location>
</feature>